<sequence length="381" mass="43269">MNRLPFLLALHPFKAIHAISGLVSKIAVERHPTLFLLAIFLLSGCSDRSSPDYFLDEYTTRLSRVTGIDIPAPDIALPVLPPLRQRAYPTPDMRMKALDALGLLKCPALSQAVAYRNSSLGKQMLPSQHYFYEKNLLLLIPQCIRFLEQADGNQETTAKLQTVFTEKQASFPAIEWNLIFANTEFSRQLESQGRFLPADGQTGFQGTREALNYLIKLLPDQTLEAPYTLTSLENHLQQVYASRYLGELIYSATALSQTLNHAANILERRLQKGLICPAVNPAEEERLHNVFRLFYREKIQPFLARVHQEGSIIRNDIKRLLSFLPAAPDEETQRYLSMITQESNLNSPWYQLEQSIKHHTTVWGTFLKQCGKTPATSGQRQ</sequence>
<proteinExistence type="predicted"/>
<dbReference type="Pfam" id="PF11279">
    <property type="entry name" value="DUF3080"/>
    <property type="match status" value="1"/>
</dbReference>
<protein>
    <recommendedName>
        <fullName evidence="3">DUF3080 domain-containing protein</fullName>
    </recommendedName>
</protein>
<dbReference type="EMBL" id="JOJP01000001">
    <property type="protein sequence ID" value="KEI72323.1"/>
    <property type="molecule type" value="Genomic_DNA"/>
</dbReference>
<name>A0A081KDU7_9GAMM</name>
<gene>
    <name evidence="1" type="ORF">GV64_17740</name>
</gene>
<comment type="caution">
    <text evidence="1">The sequence shown here is derived from an EMBL/GenBank/DDBJ whole genome shotgun (WGS) entry which is preliminary data.</text>
</comment>
<dbReference type="RefSeq" id="WP_020583759.1">
    <property type="nucleotide sequence ID" value="NZ_JOJP01000001.1"/>
</dbReference>
<dbReference type="AlphaFoldDB" id="A0A081KDU7"/>
<evidence type="ECO:0000313" key="1">
    <source>
        <dbReference type="EMBL" id="KEI72323.1"/>
    </source>
</evidence>
<dbReference type="eggNOG" id="ENOG502ZCJH">
    <property type="taxonomic scope" value="Bacteria"/>
</dbReference>
<evidence type="ECO:0008006" key="3">
    <source>
        <dbReference type="Google" id="ProtNLM"/>
    </source>
</evidence>
<accession>A0A081KDU7</accession>
<dbReference type="Proteomes" id="UP000027997">
    <property type="component" value="Unassembled WGS sequence"/>
</dbReference>
<evidence type="ECO:0000313" key="2">
    <source>
        <dbReference type="Proteomes" id="UP000027997"/>
    </source>
</evidence>
<reference evidence="1 2" key="1">
    <citation type="submission" date="2014-06" db="EMBL/GenBank/DDBJ databases">
        <title>Whole Genome Sequences of Three Symbiotic Endozoicomonas Bacteria.</title>
        <authorList>
            <person name="Neave M.J."/>
            <person name="Apprill A."/>
            <person name="Voolstra C.R."/>
        </authorList>
    </citation>
    <scope>NUCLEOTIDE SEQUENCE [LARGE SCALE GENOMIC DNA]</scope>
    <source>
        <strain evidence="1 2">DSM 22380</strain>
    </source>
</reference>
<keyword evidence="2" id="KW-1185">Reference proteome</keyword>
<dbReference type="InterPro" id="IPR021431">
    <property type="entry name" value="DUF3080"/>
</dbReference>
<organism evidence="1 2">
    <name type="scientific">Endozoicomonas elysicola</name>
    <dbReference type="NCBI Taxonomy" id="305900"/>
    <lineage>
        <taxon>Bacteria</taxon>
        <taxon>Pseudomonadati</taxon>
        <taxon>Pseudomonadota</taxon>
        <taxon>Gammaproteobacteria</taxon>
        <taxon>Oceanospirillales</taxon>
        <taxon>Endozoicomonadaceae</taxon>
        <taxon>Endozoicomonas</taxon>
    </lineage>
</organism>
<dbReference type="STRING" id="305900.GV64_17740"/>